<feature type="transmembrane region" description="Helical" evidence="7">
    <location>
        <begin position="148"/>
        <end position="167"/>
    </location>
</feature>
<evidence type="ECO:0000313" key="10">
    <source>
        <dbReference type="Proteomes" id="UP000467193"/>
    </source>
</evidence>
<evidence type="ECO:0000256" key="5">
    <source>
        <dbReference type="ARBA" id="ARBA00022989"/>
    </source>
</evidence>
<feature type="transmembrane region" description="Helical" evidence="7">
    <location>
        <begin position="173"/>
        <end position="193"/>
    </location>
</feature>
<dbReference type="RefSeq" id="WP_163795996.1">
    <property type="nucleotide sequence ID" value="NZ_AP022588.1"/>
</dbReference>
<dbReference type="KEGG" id="msei:MSEDJ_11480"/>
<feature type="transmembrane region" description="Helical" evidence="7">
    <location>
        <begin position="230"/>
        <end position="252"/>
    </location>
</feature>
<keyword evidence="5 7" id="KW-1133">Transmembrane helix</keyword>
<feature type="transmembrane region" description="Helical" evidence="7">
    <location>
        <begin position="303"/>
        <end position="326"/>
    </location>
</feature>
<evidence type="ECO:0000313" key="9">
    <source>
        <dbReference type="EMBL" id="BBY27052.1"/>
    </source>
</evidence>
<dbReference type="PRINTS" id="PR01036">
    <property type="entry name" value="TCRTETB"/>
</dbReference>
<dbReference type="InterPro" id="IPR036259">
    <property type="entry name" value="MFS_trans_sf"/>
</dbReference>
<dbReference type="Gene3D" id="1.20.1720.10">
    <property type="entry name" value="Multidrug resistance protein D"/>
    <property type="match status" value="1"/>
</dbReference>
<dbReference type="InterPro" id="IPR020846">
    <property type="entry name" value="MFS_dom"/>
</dbReference>
<feature type="transmembrane region" description="Helical" evidence="7">
    <location>
        <begin position="367"/>
        <end position="390"/>
    </location>
</feature>
<dbReference type="EMBL" id="AP022588">
    <property type="protein sequence ID" value="BBY27052.1"/>
    <property type="molecule type" value="Genomic_DNA"/>
</dbReference>
<feature type="transmembrane region" description="Helical" evidence="7">
    <location>
        <begin position="116"/>
        <end position="136"/>
    </location>
</feature>
<sequence>MTAGTPQRQGDTATRPGAVLVVTSSAAFLATLDLFIVNIAFPAISADFADADFGQMSWILNSYTVVFAAVLALAGRLADRYGHRRVFLVGLAVFTAASAVCALAPSLWALVAARTVQGVGAALITPTSLSLLLNAWPAERRAKAVGTWASVGAVAAALGPPLGGLLVAAGWQWVFLVNVPLGIVTMVAAVRILRESDITPIGRPDLLGAGFLVLGVGALAYALVEVPERGWDAAVVLVSLAVSVSGLTAVVIRSRRHPVPALDLAVLRVPEFALAIVMMLAFSCGFAGMLLVNVLYLTSTWGWSAQAAGLGLAAGPVVVVVVARLANRVAARLGIGTVATLGATSFMAGALWWLWRLGPSENYLAGLLPGQLLTGLGVGLILPTLSSVVGSALPGPRWGSGSSLINTARQVGSVLGIALIVTVVGTHIASTPTKFAAIRSGWALLAAAGATSALVGLVLTAVEYRTALRHRCSRESQHETPLKTA</sequence>
<dbReference type="GO" id="GO:0022857">
    <property type="term" value="F:transmembrane transporter activity"/>
    <property type="evidence" value="ECO:0007669"/>
    <property type="project" value="InterPro"/>
</dbReference>
<feature type="transmembrane region" description="Helical" evidence="7">
    <location>
        <begin position="442"/>
        <end position="464"/>
    </location>
</feature>
<dbReference type="GO" id="GO:0005886">
    <property type="term" value="C:plasma membrane"/>
    <property type="evidence" value="ECO:0007669"/>
    <property type="project" value="UniProtKB-SubCell"/>
</dbReference>
<dbReference type="CDD" id="cd17321">
    <property type="entry name" value="MFS_MMR_MDR_like"/>
    <property type="match status" value="1"/>
</dbReference>
<comment type="subcellular location">
    <subcellularLocation>
        <location evidence="1">Cell membrane</location>
        <topology evidence="1">Multi-pass membrane protein</topology>
    </subcellularLocation>
</comment>
<feature type="transmembrane region" description="Helical" evidence="7">
    <location>
        <begin position="18"/>
        <end position="44"/>
    </location>
</feature>
<dbReference type="Gene3D" id="1.20.1250.20">
    <property type="entry name" value="MFS general substrate transporter like domains"/>
    <property type="match status" value="1"/>
</dbReference>
<evidence type="ECO:0000256" key="2">
    <source>
        <dbReference type="ARBA" id="ARBA00022448"/>
    </source>
</evidence>
<evidence type="ECO:0000256" key="1">
    <source>
        <dbReference type="ARBA" id="ARBA00004651"/>
    </source>
</evidence>
<keyword evidence="6 7" id="KW-0472">Membrane</keyword>
<gene>
    <name evidence="9" type="ORF">MSEDJ_11480</name>
</gene>
<dbReference type="InterPro" id="IPR004638">
    <property type="entry name" value="EmrB-like"/>
</dbReference>
<dbReference type="PANTHER" id="PTHR42718:SF48">
    <property type="entry name" value="CONSERVED TWO-DOMAIN MEMBRANE PROTEIN-RELATED"/>
    <property type="match status" value="1"/>
</dbReference>
<evidence type="ECO:0000256" key="7">
    <source>
        <dbReference type="SAM" id="Phobius"/>
    </source>
</evidence>
<dbReference type="PROSITE" id="PS50850">
    <property type="entry name" value="MFS"/>
    <property type="match status" value="1"/>
</dbReference>
<evidence type="ECO:0000259" key="8">
    <source>
        <dbReference type="PROSITE" id="PS50850"/>
    </source>
</evidence>
<feature type="transmembrane region" description="Helical" evidence="7">
    <location>
        <begin position="272"/>
        <end position="297"/>
    </location>
</feature>
<feature type="transmembrane region" description="Helical" evidence="7">
    <location>
        <begin position="411"/>
        <end position="430"/>
    </location>
</feature>
<dbReference type="InterPro" id="IPR011701">
    <property type="entry name" value="MFS"/>
</dbReference>
<dbReference type="Proteomes" id="UP000467193">
    <property type="component" value="Chromosome"/>
</dbReference>
<proteinExistence type="predicted"/>
<evidence type="ECO:0000256" key="4">
    <source>
        <dbReference type="ARBA" id="ARBA00022692"/>
    </source>
</evidence>
<protein>
    <submittedName>
        <fullName evidence="9">MFS transporter</fullName>
    </submittedName>
</protein>
<reference evidence="9 10" key="1">
    <citation type="journal article" date="2019" name="Emerg. Microbes Infect.">
        <title>Comprehensive subspecies identification of 175 nontuberculous mycobacteria species based on 7547 genomic profiles.</title>
        <authorList>
            <person name="Matsumoto Y."/>
            <person name="Kinjo T."/>
            <person name="Motooka D."/>
            <person name="Nabeya D."/>
            <person name="Jung N."/>
            <person name="Uechi K."/>
            <person name="Horii T."/>
            <person name="Iida T."/>
            <person name="Fujita J."/>
            <person name="Nakamura S."/>
        </authorList>
    </citation>
    <scope>NUCLEOTIDE SEQUENCE [LARGE SCALE GENOMIC DNA]</scope>
    <source>
        <strain evidence="9 10">JCM 17899</strain>
    </source>
</reference>
<feature type="transmembrane region" description="Helical" evidence="7">
    <location>
        <begin position="333"/>
        <end position="355"/>
    </location>
</feature>
<keyword evidence="4 7" id="KW-0812">Transmembrane</keyword>
<dbReference type="NCBIfam" id="TIGR00711">
    <property type="entry name" value="efflux_EmrB"/>
    <property type="match status" value="1"/>
</dbReference>
<evidence type="ECO:0000256" key="6">
    <source>
        <dbReference type="ARBA" id="ARBA00023136"/>
    </source>
</evidence>
<evidence type="ECO:0000256" key="3">
    <source>
        <dbReference type="ARBA" id="ARBA00022475"/>
    </source>
</evidence>
<keyword evidence="10" id="KW-1185">Reference proteome</keyword>
<keyword evidence="2" id="KW-0813">Transport</keyword>
<organism evidence="9 10">
    <name type="scientific">Mycolicibacterium sediminis</name>
    <dbReference type="NCBI Taxonomy" id="1286180"/>
    <lineage>
        <taxon>Bacteria</taxon>
        <taxon>Bacillati</taxon>
        <taxon>Actinomycetota</taxon>
        <taxon>Actinomycetes</taxon>
        <taxon>Mycobacteriales</taxon>
        <taxon>Mycobacteriaceae</taxon>
        <taxon>Mycolicibacterium</taxon>
    </lineage>
</organism>
<feature type="domain" description="Major facilitator superfamily (MFS) profile" evidence="8">
    <location>
        <begin position="19"/>
        <end position="464"/>
    </location>
</feature>
<dbReference type="PANTHER" id="PTHR42718">
    <property type="entry name" value="MAJOR FACILITATOR SUPERFAMILY MULTIDRUG TRANSPORTER MFSC"/>
    <property type="match status" value="1"/>
</dbReference>
<name>A0A7I7QLA8_9MYCO</name>
<accession>A0A7I7QLA8</accession>
<feature type="transmembrane region" description="Helical" evidence="7">
    <location>
        <begin position="205"/>
        <end position="224"/>
    </location>
</feature>
<feature type="transmembrane region" description="Helical" evidence="7">
    <location>
        <begin position="56"/>
        <end position="74"/>
    </location>
</feature>
<keyword evidence="3" id="KW-1003">Cell membrane</keyword>
<dbReference type="SUPFAM" id="SSF103473">
    <property type="entry name" value="MFS general substrate transporter"/>
    <property type="match status" value="1"/>
</dbReference>
<dbReference type="AlphaFoldDB" id="A0A7I7QLA8"/>
<dbReference type="Pfam" id="PF07690">
    <property type="entry name" value="MFS_1"/>
    <property type="match status" value="1"/>
</dbReference>
<feature type="transmembrane region" description="Helical" evidence="7">
    <location>
        <begin position="86"/>
        <end position="110"/>
    </location>
</feature>